<keyword evidence="1" id="KW-0732">Signal</keyword>
<keyword evidence="3" id="KW-1185">Reference proteome</keyword>
<evidence type="ECO:0008006" key="4">
    <source>
        <dbReference type="Google" id="ProtNLM"/>
    </source>
</evidence>
<protein>
    <recommendedName>
        <fullName evidence="4">Secreted protein</fullName>
    </recommendedName>
</protein>
<evidence type="ECO:0000313" key="2">
    <source>
        <dbReference type="EMBL" id="KAJ7752925.1"/>
    </source>
</evidence>
<dbReference type="AlphaFoldDB" id="A0AAD7J288"/>
<gene>
    <name evidence="2" type="ORF">B0H16DRAFT_1545367</name>
</gene>
<dbReference type="EMBL" id="JARKIB010000057">
    <property type="protein sequence ID" value="KAJ7752925.1"/>
    <property type="molecule type" value="Genomic_DNA"/>
</dbReference>
<reference evidence="2" key="1">
    <citation type="submission" date="2023-03" db="EMBL/GenBank/DDBJ databases">
        <title>Massive genome expansion in bonnet fungi (Mycena s.s.) driven by repeated elements and novel gene families across ecological guilds.</title>
        <authorList>
            <consortium name="Lawrence Berkeley National Laboratory"/>
            <person name="Harder C.B."/>
            <person name="Miyauchi S."/>
            <person name="Viragh M."/>
            <person name="Kuo A."/>
            <person name="Thoen E."/>
            <person name="Andreopoulos B."/>
            <person name="Lu D."/>
            <person name="Skrede I."/>
            <person name="Drula E."/>
            <person name="Henrissat B."/>
            <person name="Morin E."/>
            <person name="Kohler A."/>
            <person name="Barry K."/>
            <person name="LaButti K."/>
            <person name="Morin E."/>
            <person name="Salamov A."/>
            <person name="Lipzen A."/>
            <person name="Mereny Z."/>
            <person name="Hegedus B."/>
            <person name="Baldrian P."/>
            <person name="Stursova M."/>
            <person name="Weitz H."/>
            <person name="Taylor A."/>
            <person name="Grigoriev I.V."/>
            <person name="Nagy L.G."/>
            <person name="Martin F."/>
            <person name="Kauserud H."/>
        </authorList>
    </citation>
    <scope>NUCLEOTIDE SEQUENCE</scope>
    <source>
        <strain evidence="2">CBHHK182m</strain>
    </source>
</reference>
<accession>A0AAD7J288</accession>
<organism evidence="2 3">
    <name type="scientific">Mycena metata</name>
    <dbReference type="NCBI Taxonomy" id="1033252"/>
    <lineage>
        <taxon>Eukaryota</taxon>
        <taxon>Fungi</taxon>
        <taxon>Dikarya</taxon>
        <taxon>Basidiomycota</taxon>
        <taxon>Agaricomycotina</taxon>
        <taxon>Agaricomycetes</taxon>
        <taxon>Agaricomycetidae</taxon>
        <taxon>Agaricales</taxon>
        <taxon>Marasmiineae</taxon>
        <taxon>Mycenaceae</taxon>
        <taxon>Mycena</taxon>
    </lineage>
</organism>
<evidence type="ECO:0000313" key="3">
    <source>
        <dbReference type="Proteomes" id="UP001215598"/>
    </source>
</evidence>
<proteinExistence type="predicted"/>
<feature type="chain" id="PRO_5042115839" description="Secreted protein" evidence="1">
    <location>
        <begin position="29"/>
        <end position="79"/>
    </location>
</feature>
<name>A0AAD7J288_9AGAR</name>
<dbReference type="Proteomes" id="UP001215598">
    <property type="component" value="Unassembled WGS sequence"/>
</dbReference>
<feature type="signal peptide" evidence="1">
    <location>
        <begin position="1"/>
        <end position="28"/>
    </location>
</feature>
<comment type="caution">
    <text evidence="2">The sequence shown here is derived from an EMBL/GenBank/DDBJ whole genome shotgun (WGS) entry which is preliminary data.</text>
</comment>
<evidence type="ECO:0000256" key="1">
    <source>
        <dbReference type="SAM" id="SignalP"/>
    </source>
</evidence>
<sequence length="79" mass="8346">MAGCAFWSSSATAIFVVPLLAWRSDSWASRRFCAPPMSLLVLMGPRAVRADSMPSMASTLAVRQSRGAAVRGTSGTARV</sequence>